<dbReference type="EMBL" id="JAAZON010000267">
    <property type="protein sequence ID" value="NMC62738.1"/>
    <property type="molecule type" value="Genomic_DNA"/>
</dbReference>
<evidence type="ECO:0000313" key="2">
    <source>
        <dbReference type="Proteomes" id="UP000524246"/>
    </source>
</evidence>
<dbReference type="Proteomes" id="UP000524246">
    <property type="component" value="Unassembled WGS sequence"/>
</dbReference>
<proteinExistence type="predicted"/>
<reference evidence="1 2" key="1">
    <citation type="journal article" date="2020" name="Biotechnol. Biofuels">
        <title>New insights from the biogas microbiome by comprehensive genome-resolved metagenomics of nearly 1600 species originating from multiple anaerobic digesters.</title>
        <authorList>
            <person name="Campanaro S."/>
            <person name="Treu L."/>
            <person name="Rodriguez-R L.M."/>
            <person name="Kovalovszki A."/>
            <person name="Ziels R.M."/>
            <person name="Maus I."/>
            <person name="Zhu X."/>
            <person name="Kougias P.G."/>
            <person name="Basile A."/>
            <person name="Luo G."/>
            <person name="Schluter A."/>
            <person name="Konstantinidis K.T."/>
            <person name="Angelidaki I."/>
        </authorList>
    </citation>
    <scope>NUCLEOTIDE SEQUENCE [LARGE SCALE GENOMIC DNA]</scope>
    <source>
        <strain evidence="1">AS27yjCOA_65</strain>
    </source>
</reference>
<protein>
    <submittedName>
        <fullName evidence="1">Uncharacterized protein</fullName>
    </submittedName>
</protein>
<organism evidence="1 2">
    <name type="scientific">SAR324 cluster bacterium</name>
    <dbReference type="NCBI Taxonomy" id="2024889"/>
    <lineage>
        <taxon>Bacteria</taxon>
        <taxon>Deltaproteobacteria</taxon>
        <taxon>SAR324 cluster</taxon>
    </lineage>
</organism>
<accession>A0A7X9FR05</accession>
<gene>
    <name evidence="1" type="ORF">GYA55_06160</name>
</gene>
<comment type="caution">
    <text evidence="1">The sequence shown here is derived from an EMBL/GenBank/DDBJ whole genome shotgun (WGS) entry which is preliminary data.</text>
</comment>
<evidence type="ECO:0000313" key="1">
    <source>
        <dbReference type="EMBL" id="NMC62738.1"/>
    </source>
</evidence>
<sequence length="75" mass="8707">MQRSLSGSENYASVFNEAECNYNIGFFFLIPRIISVKLRYFSRTKYSKLKLQKVDKESLTESSNVCLELTEAIEK</sequence>
<name>A0A7X9FR05_9DELT</name>
<dbReference type="AlphaFoldDB" id="A0A7X9FR05"/>